<gene>
    <name evidence="1" type="ORF">CY34DRAFT_810685</name>
</gene>
<dbReference type="EMBL" id="KN835475">
    <property type="protein sequence ID" value="KIK37110.1"/>
    <property type="molecule type" value="Genomic_DNA"/>
</dbReference>
<evidence type="ECO:0000313" key="1">
    <source>
        <dbReference type="EMBL" id="KIK37110.1"/>
    </source>
</evidence>
<keyword evidence="2" id="KW-1185">Reference proteome</keyword>
<reference evidence="1 2" key="1">
    <citation type="submission" date="2014-04" db="EMBL/GenBank/DDBJ databases">
        <authorList>
            <consortium name="DOE Joint Genome Institute"/>
            <person name="Kuo A."/>
            <person name="Ruytinx J."/>
            <person name="Rineau F."/>
            <person name="Colpaert J."/>
            <person name="Kohler A."/>
            <person name="Nagy L.G."/>
            <person name="Floudas D."/>
            <person name="Copeland A."/>
            <person name="Barry K.W."/>
            <person name="Cichocki N."/>
            <person name="Veneault-Fourrey C."/>
            <person name="LaButti K."/>
            <person name="Lindquist E.A."/>
            <person name="Lipzen A."/>
            <person name="Lundell T."/>
            <person name="Morin E."/>
            <person name="Murat C."/>
            <person name="Sun H."/>
            <person name="Tunlid A."/>
            <person name="Henrissat B."/>
            <person name="Grigoriev I.V."/>
            <person name="Hibbett D.S."/>
            <person name="Martin F."/>
            <person name="Nordberg H.P."/>
            <person name="Cantor M.N."/>
            <person name="Hua S.X."/>
        </authorList>
    </citation>
    <scope>NUCLEOTIDE SEQUENCE [LARGE SCALE GENOMIC DNA]</scope>
    <source>
        <strain evidence="1 2">UH-Slu-Lm8-n1</strain>
    </source>
</reference>
<dbReference type="AlphaFoldDB" id="A0A0C9ZI88"/>
<protein>
    <submittedName>
        <fullName evidence="1">Uncharacterized protein</fullName>
    </submittedName>
</protein>
<sequence length="93" mass="10283">MSVIVISVSHPHVFHYSDMARNLPEPHSKDNGRPLQDKLVLSFNAPRLILIWLSGEARESHGRGLCHAVLCTAAQCYKLGAALLLYSHLPSIL</sequence>
<dbReference type="Proteomes" id="UP000054485">
    <property type="component" value="Unassembled WGS sequence"/>
</dbReference>
<organism evidence="1 2">
    <name type="scientific">Suillus luteus UH-Slu-Lm8-n1</name>
    <dbReference type="NCBI Taxonomy" id="930992"/>
    <lineage>
        <taxon>Eukaryota</taxon>
        <taxon>Fungi</taxon>
        <taxon>Dikarya</taxon>
        <taxon>Basidiomycota</taxon>
        <taxon>Agaricomycotina</taxon>
        <taxon>Agaricomycetes</taxon>
        <taxon>Agaricomycetidae</taxon>
        <taxon>Boletales</taxon>
        <taxon>Suillineae</taxon>
        <taxon>Suillaceae</taxon>
        <taxon>Suillus</taxon>
    </lineage>
</organism>
<dbReference type="InParanoid" id="A0A0C9ZI88"/>
<accession>A0A0C9ZI88</accession>
<reference evidence="2" key="2">
    <citation type="submission" date="2015-01" db="EMBL/GenBank/DDBJ databases">
        <title>Evolutionary Origins and Diversification of the Mycorrhizal Mutualists.</title>
        <authorList>
            <consortium name="DOE Joint Genome Institute"/>
            <consortium name="Mycorrhizal Genomics Consortium"/>
            <person name="Kohler A."/>
            <person name="Kuo A."/>
            <person name="Nagy L.G."/>
            <person name="Floudas D."/>
            <person name="Copeland A."/>
            <person name="Barry K.W."/>
            <person name="Cichocki N."/>
            <person name="Veneault-Fourrey C."/>
            <person name="LaButti K."/>
            <person name="Lindquist E.A."/>
            <person name="Lipzen A."/>
            <person name="Lundell T."/>
            <person name="Morin E."/>
            <person name="Murat C."/>
            <person name="Riley R."/>
            <person name="Ohm R."/>
            <person name="Sun H."/>
            <person name="Tunlid A."/>
            <person name="Henrissat B."/>
            <person name="Grigoriev I.V."/>
            <person name="Hibbett D.S."/>
            <person name="Martin F."/>
        </authorList>
    </citation>
    <scope>NUCLEOTIDE SEQUENCE [LARGE SCALE GENOMIC DNA]</scope>
    <source>
        <strain evidence="2">UH-Slu-Lm8-n1</strain>
    </source>
</reference>
<name>A0A0C9ZI88_9AGAM</name>
<proteinExistence type="predicted"/>
<dbReference type="HOGENOM" id="CLU_2401130_0_0_1"/>
<evidence type="ECO:0000313" key="2">
    <source>
        <dbReference type="Proteomes" id="UP000054485"/>
    </source>
</evidence>